<dbReference type="GeneID" id="27316395"/>
<dbReference type="OrthoDB" id="3630963at2759"/>
<reference evidence="1 2" key="1">
    <citation type="submission" date="2015-01" db="EMBL/GenBank/DDBJ databases">
        <title>The Genome Sequence of Ochroconis gallopava CBS43764.</title>
        <authorList>
            <consortium name="The Broad Institute Genomics Platform"/>
            <person name="Cuomo C."/>
            <person name="de Hoog S."/>
            <person name="Gorbushina A."/>
            <person name="Stielow B."/>
            <person name="Teixiera M."/>
            <person name="Abouelleil A."/>
            <person name="Chapman S.B."/>
            <person name="Priest M."/>
            <person name="Young S.K."/>
            <person name="Wortman J."/>
            <person name="Nusbaum C."/>
            <person name="Birren B."/>
        </authorList>
    </citation>
    <scope>NUCLEOTIDE SEQUENCE [LARGE SCALE GENOMIC DNA]</scope>
    <source>
        <strain evidence="1 2">CBS 43764</strain>
    </source>
</reference>
<gene>
    <name evidence="1" type="ORF">PV09_08422</name>
</gene>
<evidence type="ECO:0000313" key="1">
    <source>
        <dbReference type="EMBL" id="KIW00080.1"/>
    </source>
</evidence>
<dbReference type="HOGENOM" id="CLU_532320_0_0_1"/>
<dbReference type="PANTHER" id="PTHR37540:SF5">
    <property type="entry name" value="TRANSCRIPTION FACTOR DOMAIN-CONTAINING PROTEIN"/>
    <property type="match status" value="1"/>
</dbReference>
<sequence>MEAKVERHFVVVSATNFVKTPNISIVRSAARRHVLQEKLEMESIQKKNNTLQTRFSIKEGQRTTRQINSKRASIPSNLIKFSLTDEKKKRPEVPRKGRNRKCGMEQQLMSLGDAKGSFSILQQPYSNILSKSQIAVIELADRYVDVWKWGQSREDVIRETMFDQGICHSFLAMVYHLWNQDIVRAVIHENATINYLNDQFESIRQKPNHMTEDEIRNTARSVSRLALIKVNHGDFAAATVHMNGLSTLLTLSRGFGELSPSNTLRGSVGSLVLSYMTLWNSVPESIQYPLGPMTNSAYADVKSLGFRIEESSVLFNDQLSTLISLPILDALRALNALCTATQTKEGETPQPVQNLAYESLRLGLRLVYVGKHRNIDDDLRTSQDDFEECLRLTMQLFIWSFTRNVPKTSPTMKTWHNQIQMFMSSEQLLEFLISIALTETGMEIVVWLLLVVGSTVSTYEDQAFYARLMQRLVPHSLTTGFRDIQEMCTQIAWLVSDRTAVAERFWMMCLVC</sequence>
<name>A0A0D2A198_9PEZI</name>
<dbReference type="Proteomes" id="UP000053259">
    <property type="component" value="Unassembled WGS sequence"/>
</dbReference>
<dbReference type="RefSeq" id="XP_016209949.1">
    <property type="nucleotide sequence ID" value="XM_016362314.1"/>
</dbReference>
<dbReference type="EMBL" id="KN847568">
    <property type="protein sequence ID" value="KIW00080.1"/>
    <property type="molecule type" value="Genomic_DNA"/>
</dbReference>
<protein>
    <submittedName>
        <fullName evidence="1">Uncharacterized protein</fullName>
    </submittedName>
</protein>
<dbReference type="AlphaFoldDB" id="A0A0D2A198"/>
<organism evidence="1 2">
    <name type="scientific">Verruconis gallopava</name>
    <dbReference type="NCBI Taxonomy" id="253628"/>
    <lineage>
        <taxon>Eukaryota</taxon>
        <taxon>Fungi</taxon>
        <taxon>Dikarya</taxon>
        <taxon>Ascomycota</taxon>
        <taxon>Pezizomycotina</taxon>
        <taxon>Dothideomycetes</taxon>
        <taxon>Pleosporomycetidae</taxon>
        <taxon>Venturiales</taxon>
        <taxon>Sympoventuriaceae</taxon>
        <taxon>Verruconis</taxon>
    </lineage>
</organism>
<dbReference type="VEuPathDB" id="FungiDB:PV09_08422"/>
<keyword evidence="2" id="KW-1185">Reference proteome</keyword>
<accession>A0A0D2A198</accession>
<dbReference type="InParanoid" id="A0A0D2A198"/>
<dbReference type="PANTHER" id="PTHR37540">
    <property type="entry name" value="TRANSCRIPTION FACTOR (ACR-2), PUTATIVE-RELATED-RELATED"/>
    <property type="match status" value="1"/>
</dbReference>
<proteinExistence type="predicted"/>
<evidence type="ECO:0000313" key="2">
    <source>
        <dbReference type="Proteomes" id="UP000053259"/>
    </source>
</evidence>